<name>A0ABV4D881_9LACT</name>
<gene>
    <name evidence="1" type="ORF">AALM99_00005</name>
</gene>
<keyword evidence="2" id="KW-1185">Reference proteome</keyword>
<evidence type="ECO:0000313" key="2">
    <source>
        <dbReference type="Proteomes" id="UP001565242"/>
    </source>
</evidence>
<reference evidence="1 2" key="1">
    <citation type="submission" date="2024-03" db="EMBL/GenBank/DDBJ databases">
        <title>Mouse gut bacterial collection (mGBC) of GemPharmatech.</title>
        <authorList>
            <person name="He Y."/>
            <person name="Dong L."/>
            <person name="Wu D."/>
            <person name="Gao X."/>
            <person name="Lin Z."/>
        </authorList>
    </citation>
    <scope>NUCLEOTIDE SEQUENCE [LARGE SCALE GENOMIC DNA]</scope>
    <source>
        <strain evidence="1 2">20-218</strain>
    </source>
</reference>
<dbReference type="EMBL" id="JBCLSQ010000001">
    <property type="protein sequence ID" value="MEY8536828.1"/>
    <property type="molecule type" value="Genomic_DNA"/>
</dbReference>
<dbReference type="InterPro" id="IPR036696">
    <property type="entry name" value="YdfO-like_sf"/>
</dbReference>
<protein>
    <submittedName>
        <fullName evidence="1">DUF1398 family protein</fullName>
    </submittedName>
</protein>
<organism evidence="1 2">
    <name type="scientific">Lactococcus muris</name>
    <dbReference type="NCBI Taxonomy" id="2941330"/>
    <lineage>
        <taxon>Bacteria</taxon>
        <taxon>Bacillati</taxon>
        <taxon>Bacillota</taxon>
        <taxon>Bacilli</taxon>
        <taxon>Lactobacillales</taxon>
        <taxon>Streptococcaceae</taxon>
        <taxon>Lactococcus</taxon>
    </lineage>
</organism>
<comment type="caution">
    <text evidence="1">The sequence shown here is derived from an EMBL/GenBank/DDBJ whole genome shotgun (WGS) entry which is preliminary data.</text>
</comment>
<dbReference type="InterPro" id="IPR009833">
    <property type="entry name" value="DUF1398"/>
</dbReference>
<evidence type="ECO:0000313" key="1">
    <source>
        <dbReference type="EMBL" id="MEY8536828.1"/>
    </source>
</evidence>
<dbReference type="Gene3D" id="3.30.1810.10">
    <property type="entry name" value="YdfO-like"/>
    <property type="match status" value="1"/>
</dbReference>
<dbReference type="Pfam" id="PF07166">
    <property type="entry name" value="DUF1398"/>
    <property type="match status" value="1"/>
</dbReference>
<accession>A0ABV4D881</accession>
<dbReference type="SUPFAM" id="SSF160419">
    <property type="entry name" value="YdfO-like"/>
    <property type="match status" value="1"/>
</dbReference>
<dbReference type="Proteomes" id="UP001565242">
    <property type="component" value="Unassembled WGS sequence"/>
</dbReference>
<dbReference type="RefSeq" id="WP_369917503.1">
    <property type="nucleotide sequence ID" value="NZ_JBCLSQ010000001.1"/>
</dbReference>
<proteinExistence type="predicted"/>
<sequence length="147" mass="16570">MISKNLQKAILRANQIQPKVNSFPYLAECLRQEGIIKNIWHLPSGDSFYFSESESLINPGTPLIGRVGPCPTFDQAALIKALRADQAGKITFSEFLTAAWKAGVIRYEVDFIKRQVTYFSAFGEEYREDYSAVTLDKKTTKNSQPLT</sequence>